<evidence type="ECO:0000256" key="2">
    <source>
        <dbReference type="ARBA" id="ARBA00022980"/>
    </source>
</evidence>
<keyword evidence="5" id="KW-1185">Reference proteome</keyword>
<dbReference type="PANTHER" id="PTHR12919:SF20">
    <property type="entry name" value="SMALL RIBOSOMAL SUBUNIT PROTEIN BS16M"/>
    <property type="match status" value="1"/>
</dbReference>
<evidence type="ECO:0000313" key="4">
    <source>
        <dbReference type="EMBL" id="EGB03945.1"/>
    </source>
</evidence>
<dbReference type="OrthoDB" id="407221at2759"/>
<dbReference type="OMA" id="GFYNPIA"/>
<comment type="similarity">
    <text evidence="1">Belongs to the bacterial ribosomal protein bS16 family.</text>
</comment>
<dbReference type="InterPro" id="IPR000307">
    <property type="entry name" value="Ribosomal_bS16"/>
</dbReference>
<protein>
    <recommendedName>
        <fullName evidence="6">30S ribosomal protein S16</fullName>
    </recommendedName>
</protein>
<keyword evidence="2" id="KW-0689">Ribosomal protein</keyword>
<dbReference type="AlphaFoldDB" id="F0YLP6"/>
<dbReference type="NCBIfam" id="TIGR00002">
    <property type="entry name" value="S16"/>
    <property type="match status" value="1"/>
</dbReference>
<evidence type="ECO:0008006" key="6">
    <source>
        <dbReference type="Google" id="ProtNLM"/>
    </source>
</evidence>
<dbReference type="GO" id="GO:0015935">
    <property type="term" value="C:small ribosomal subunit"/>
    <property type="evidence" value="ECO:0007669"/>
    <property type="project" value="TreeGrafter"/>
</dbReference>
<dbReference type="InParanoid" id="F0YLP6"/>
<dbReference type="KEGG" id="aaf:AURANDRAFT_8378"/>
<organism evidence="5">
    <name type="scientific">Aureococcus anophagefferens</name>
    <name type="common">Harmful bloom alga</name>
    <dbReference type="NCBI Taxonomy" id="44056"/>
    <lineage>
        <taxon>Eukaryota</taxon>
        <taxon>Sar</taxon>
        <taxon>Stramenopiles</taxon>
        <taxon>Ochrophyta</taxon>
        <taxon>Pelagophyceae</taxon>
        <taxon>Pelagomonadales</taxon>
        <taxon>Pelagomonadaceae</taxon>
        <taxon>Aureococcus</taxon>
    </lineage>
</organism>
<dbReference type="HAMAP" id="MF_00385">
    <property type="entry name" value="Ribosomal_bS16"/>
    <property type="match status" value="1"/>
</dbReference>
<feature type="non-terminal residue" evidence="4">
    <location>
        <position position="87"/>
    </location>
</feature>
<dbReference type="InterPro" id="IPR023803">
    <property type="entry name" value="Ribosomal_bS16_dom_sf"/>
</dbReference>
<dbReference type="eggNOG" id="KOG3419">
    <property type="taxonomic scope" value="Eukaryota"/>
</dbReference>
<evidence type="ECO:0000256" key="1">
    <source>
        <dbReference type="ARBA" id="ARBA00006668"/>
    </source>
</evidence>
<dbReference type="InterPro" id="IPR020592">
    <property type="entry name" value="Ribosomal_bS16_CS"/>
</dbReference>
<dbReference type="EMBL" id="GL833158">
    <property type="protein sequence ID" value="EGB03945.1"/>
    <property type="molecule type" value="Genomic_DNA"/>
</dbReference>
<dbReference type="PROSITE" id="PS00732">
    <property type="entry name" value="RIBOSOMAL_S16"/>
    <property type="match status" value="1"/>
</dbReference>
<sequence>MVVRIRLARFGRKHRPFYRIVVADSRARRDGKHIERVGTYDPIPAKDGIKEVRLRTERIKYWMSCGAQPSSKVAWLLGKAGILPEQP</sequence>
<dbReference type="SUPFAM" id="SSF54565">
    <property type="entry name" value="Ribosomal protein S16"/>
    <property type="match status" value="1"/>
</dbReference>
<dbReference type="RefSeq" id="XP_009041369.1">
    <property type="nucleotide sequence ID" value="XM_009043121.1"/>
</dbReference>
<reference evidence="4 5" key="1">
    <citation type="journal article" date="2011" name="Proc. Natl. Acad. Sci. U.S.A.">
        <title>Niche of harmful alga Aureococcus anophagefferens revealed through ecogenomics.</title>
        <authorList>
            <person name="Gobler C.J."/>
            <person name="Berry D.L."/>
            <person name="Dyhrman S.T."/>
            <person name="Wilhelm S.W."/>
            <person name="Salamov A."/>
            <person name="Lobanov A.V."/>
            <person name="Zhang Y."/>
            <person name="Collier J.L."/>
            <person name="Wurch L.L."/>
            <person name="Kustka A.B."/>
            <person name="Dill B.D."/>
            <person name="Shah M."/>
            <person name="VerBerkmoes N.C."/>
            <person name="Kuo A."/>
            <person name="Terry A."/>
            <person name="Pangilinan J."/>
            <person name="Lindquist E.A."/>
            <person name="Lucas S."/>
            <person name="Paulsen I.T."/>
            <person name="Hattenrath-Lehmann T.K."/>
            <person name="Talmage S.C."/>
            <person name="Walker E.A."/>
            <person name="Koch F."/>
            <person name="Burson A.M."/>
            <person name="Marcoval M.A."/>
            <person name="Tang Y.Z."/>
            <person name="Lecleir G.R."/>
            <person name="Coyne K.J."/>
            <person name="Berg G.M."/>
            <person name="Bertrand E.M."/>
            <person name="Saito M.A."/>
            <person name="Gladyshev V.N."/>
            <person name="Grigoriev I.V."/>
        </authorList>
    </citation>
    <scope>NUCLEOTIDE SEQUENCE [LARGE SCALE GENOMIC DNA]</scope>
    <source>
        <strain evidence="5">CCMP 1984</strain>
    </source>
</reference>
<proteinExistence type="inferred from homology"/>
<keyword evidence="3" id="KW-0687">Ribonucleoprotein</keyword>
<dbReference type="Pfam" id="PF00886">
    <property type="entry name" value="Ribosomal_S16"/>
    <property type="match status" value="1"/>
</dbReference>
<dbReference type="GO" id="GO:0003735">
    <property type="term" value="F:structural constituent of ribosome"/>
    <property type="evidence" value="ECO:0007669"/>
    <property type="project" value="InterPro"/>
</dbReference>
<dbReference type="Gene3D" id="3.30.1320.10">
    <property type="match status" value="1"/>
</dbReference>
<evidence type="ECO:0000313" key="5">
    <source>
        <dbReference type="Proteomes" id="UP000002729"/>
    </source>
</evidence>
<accession>F0YLP6</accession>
<dbReference type="GeneID" id="20229222"/>
<name>F0YLP6_AURAN</name>
<dbReference type="GO" id="GO:0032543">
    <property type="term" value="P:mitochondrial translation"/>
    <property type="evidence" value="ECO:0007669"/>
    <property type="project" value="TreeGrafter"/>
</dbReference>
<evidence type="ECO:0000256" key="3">
    <source>
        <dbReference type="ARBA" id="ARBA00023274"/>
    </source>
</evidence>
<gene>
    <name evidence="4" type="ORF">AURANDRAFT_8378</name>
</gene>
<dbReference type="Proteomes" id="UP000002729">
    <property type="component" value="Unassembled WGS sequence"/>
</dbReference>
<dbReference type="GO" id="GO:0005739">
    <property type="term" value="C:mitochondrion"/>
    <property type="evidence" value="ECO:0007669"/>
    <property type="project" value="GOC"/>
</dbReference>
<dbReference type="PANTHER" id="PTHR12919">
    <property type="entry name" value="30S RIBOSOMAL PROTEIN S16"/>
    <property type="match status" value="1"/>
</dbReference>